<evidence type="ECO:0000313" key="2">
    <source>
        <dbReference type="Proteomes" id="UP000765509"/>
    </source>
</evidence>
<keyword evidence="2" id="KW-1185">Reference proteome</keyword>
<accession>A0A9Q3BHW6</accession>
<dbReference type="EMBL" id="AVOT02000977">
    <property type="protein sequence ID" value="MBW0465201.1"/>
    <property type="molecule type" value="Genomic_DNA"/>
</dbReference>
<gene>
    <name evidence="1" type="ORF">O181_004916</name>
</gene>
<protein>
    <submittedName>
        <fullName evidence="1">Uncharacterized protein</fullName>
    </submittedName>
</protein>
<evidence type="ECO:0000313" key="1">
    <source>
        <dbReference type="EMBL" id="MBW0465201.1"/>
    </source>
</evidence>
<name>A0A9Q3BHW6_9BASI</name>
<dbReference type="AlphaFoldDB" id="A0A9Q3BHW6"/>
<organism evidence="1 2">
    <name type="scientific">Austropuccinia psidii MF-1</name>
    <dbReference type="NCBI Taxonomy" id="1389203"/>
    <lineage>
        <taxon>Eukaryota</taxon>
        <taxon>Fungi</taxon>
        <taxon>Dikarya</taxon>
        <taxon>Basidiomycota</taxon>
        <taxon>Pucciniomycotina</taxon>
        <taxon>Pucciniomycetes</taxon>
        <taxon>Pucciniales</taxon>
        <taxon>Sphaerophragmiaceae</taxon>
        <taxon>Austropuccinia</taxon>
    </lineage>
</organism>
<proteinExistence type="predicted"/>
<reference evidence="1" key="1">
    <citation type="submission" date="2021-03" db="EMBL/GenBank/DDBJ databases">
        <title>Draft genome sequence of rust myrtle Austropuccinia psidii MF-1, a brazilian biotype.</title>
        <authorList>
            <person name="Quecine M.C."/>
            <person name="Pachon D.M.R."/>
            <person name="Bonatelli M.L."/>
            <person name="Correr F.H."/>
            <person name="Franceschini L.M."/>
            <person name="Leite T.F."/>
            <person name="Margarido G.R.A."/>
            <person name="Almeida C.A."/>
            <person name="Ferrarezi J.A."/>
            <person name="Labate C.A."/>
        </authorList>
    </citation>
    <scope>NUCLEOTIDE SEQUENCE</scope>
    <source>
        <strain evidence="1">MF-1</strain>
    </source>
</reference>
<dbReference type="Proteomes" id="UP000765509">
    <property type="component" value="Unassembled WGS sequence"/>
</dbReference>
<comment type="caution">
    <text evidence="1">The sequence shown here is derived from an EMBL/GenBank/DDBJ whole genome shotgun (WGS) entry which is preliminary data.</text>
</comment>
<sequence>MKPSPIPQPRLSPFLTSHQLKPVVSTSQRREDQLPFPFPAAQVSQNWELWPIRVTREDPTVVNDGQNTASILLKSVDRNSRELIVYANERMVSGTASEEIASKLTCYEDKLISKFQRTFNDLGKDN</sequence>